<dbReference type="AlphaFoldDB" id="A0A6C0J0C4"/>
<organism evidence="2">
    <name type="scientific">viral metagenome</name>
    <dbReference type="NCBI Taxonomy" id="1070528"/>
    <lineage>
        <taxon>unclassified sequences</taxon>
        <taxon>metagenomes</taxon>
        <taxon>organismal metagenomes</taxon>
    </lineage>
</organism>
<sequence length="169" mass="18897">MLLIVSLSIAFIMIIVLLYKFIGVERGVDKNKENVNAVVIGKEPYVTPPIDAEIQEQMKTLQQMYIPVQYIDNGLMPKIQSSTSNGSDVEKILKSQKYKGPSAFSQPTKDMLLSSSTFQEAKFKDGLKKFEPHVPNTEIELDEIEPFNSFFGMVASEGQTVSSFDPPLN</sequence>
<keyword evidence="1" id="KW-0472">Membrane</keyword>
<dbReference type="EMBL" id="MN740287">
    <property type="protein sequence ID" value="QHT98126.1"/>
    <property type="molecule type" value="Genomic_DNA"/>
</dbReference>
<protein>
    <submittedName>
        <fullName evidence="2">Uncharacterized protein</fullName>
    </submittedName>
</protein>
<evidence type="ECO:0000256" key="1">
    <source>
        <dbReference type="SAM" id="Phobius"/>
    </source>
</evidence>
<name>A0A6C0J0C4_9ZZZZ</name>
<proteinExistence type="predicted"/>
<evidence type="ECO:0000313" key="2">
    <source>
        <dbReference type="EMBL" id="QHT98126.1"/>
    </source>
</evidence>
<reference evidence="2" key="1">
    <citation type="journal article" date="2020" name="Nature">
        <title>Giant virus diversity and host interactions through global metagenomics.</title>
        <authorList>
            <person name="Schulz F."/>
            <person name="Roux S."/>
            <person name="Paez-Espino D."/>
            <person name="Jungbluth S."/>
            <person name="Walsh D.A."/>
            <person name="Denef V.J."/>
            <person name="McMahon K.D."/>
            <person name="Konstantinidis K.T."/>
            <person name="Eloe-Fadrosh E.A."/>
            <person name="Kyrpides N.C."/>
            <person name="Woyke T."/>
        </authorList>
    </citation>
    <scope>NUCLEOTIDE SEQUENCE</scope>
    <source>
        <strain evidence="2">GVMAG-M-3300025626-8</strain>
    </source>
</reference>
<keyword evidence="1" id="KW-1133">Transmembrane helix</keyword>
<accession>A0A6C0J0C4</accession>
<keyword evidence="1" id="KW-0812">Transmembrane</keyword>
<feature type="transmembrane region" description="Helical" evidence="1">
    <location>
        <begin position="6"/>
        <end position="22"/>
    </location>
</feature>